<dbReference type="PROSITE" id="PS50005">
    <property type="entry name" value="TPR"/>
    <property type="match status" value="2"/>
</dbReference>
<evidence type="ECO:0000256" key="1">
    <source>
        <dbReference type="PROSITE-ProRule" id="PRU00339"/>
    </source>
</evidence>
<dbReference type="Pfam" id="PF12770">
    <property type="entry name" value="CHAT"/>
    <property type="match status" value="1"/>
</dbReference>
<name>A0A6H1TXV2_9CYAN</name>
<gene>
    <name evidence="4" type="ORF">HCG48_13165</name>
</gene>
<dbReference type="KEGG" id="oxy:HCG48_13165"/>
<reference evidence="4 5" key="1">
    <citation type="submission" date="2020-04" db="EMBL/GenBank/DDBJ databases">
        <authorList>
            <person name="Basu S."/>
            <person name="Maruthanayagam V."/>
            <person name="Chakraborty S."/>
            <person name="Pramanik A."/>
            <person name="Mukherjee J."/>
            <person name="Brink B."/>
        </authorList>
    </citation>
    <scope>NUCLEOTIDE SEQUENCE [LARGE SCALE GENOMIC DNA]</scope>
    <source>
        <strain evidence="4 5">AP17</strain>
    </source>
</reference>
<dbReference type="InterPro" id="IPR024983">
    <property type="entry name" value="CHAT_dom"/>
</dbReference>
<protein>
    <submittedName>
        <fullName evidence="4">CHAT domain-containing protein</fullName>
    </submittedName>
</protein>
<dbReference type="InterPro" id="IPR011990">
    <property type="entry name" value="TPR-like_helical_dom_sf"/>
</dbReference>
<feature type="region of interest" description="Disordered" evidence="2">
    <location>
        <begin position="459"/>
        <end position="478"/>
    </location>
</feature>
<dbReference type="PANTHER" id="PTHR10098">
    <property type="entry name" value="RAPSYN-RELATED"/>
    <property type="match status" value="1"/>
</dbReference>
<evidence type="ECO:0000313" key="4">
    <source>
        <dbReference type="EMBL" id="QIZ71411.1"/>
    </source>
</evidence>
<dbReference type="SMART" id="SM00028">
    <property type="entry name" value="TPR"/>
    <property type="match status" value="4"/>
</dbReference>
<dbReference type="Gene3D" id="1.25.40.10">
    <property type="entry name" value="Tetratricopeptide repeat domain"/>
    <property type="match status" value="1"/>
</dbReference>
<dbReference type="EMBL" id="CP051167">
    <property type="protein sequence ID" value="QIZ71411.1"/>
    <property type="molecule type" value="Genomic_DNA"/>
</dbReference>
<organism evidence="4 5">
    <name type="scientific">Oxynema aestuarii AP17</name>
    <dbReference type="NCBI Taxonomy" id="2064643"/>
    <lineage>
        <taxon>Bacteria</taxon>
        <taxon>Bacillati</taxon>
        <taxon>Cyanobacteriota</taxon>
        <taxon>Cyanophyceae</taxon>
        <taxon>Oscillatoriophycideae</taxon>
        <taxon>Oscillatoriales</taxon>
        <taxon>Oscillatoriaceae</taxon>
        <taxon>Oxynema</taxon>
        <taxon>Oxynema aestuarii</taxon>
    </lineage>
</organism>
<dbReference type="Proteomes" id="UP000500857">
    <property type="component" value="Chromosome"/>
</dbReference>
<dbReference type="Pfam" id="PF13181">
    <property type="entry name" value="TPR_8"/>
    <property type="match status" value="1"/>
</dbReference>
<dbReference type="Pfam" id="PF13424">
    <property type="entry name" value="TPR_12"/>
    <property type="match status" value="2"/>
</dbReference>
<accession>A0A6H1TXV2</accession>
<keyword evidence="5" id="KW-1185">Reference proteome</keyword>
<keyword evidence="1" id="KW-0802">TPR repeat</keyword>
<feature type="domain" description="CHAT" evidence="3">
    <location>
        <begin position="375"/>
        <end position="651"/>
    </location>
</feature>
<proteinExistence type="predicted"/>
<dbReference type="PANTHER" id="PTHR10098:SF108">
    <property type="entry name" value="TETRATRICOPEPTIDE REPEAT PROTEIN 28"/>
    <property type="match status" value="1"/>
</dbReference>
<evidence type="ECO:0000259" key="3">
    <source>
        <dbReference type="Pfam" id="PF12770"/>
    </source>
</evidence>
<sequence>MGQYIYAKQYYEQSLRLHQKIGSRRGEGYALNNLGVVYDKIQEYGTAQNFYEKSLLIFQEIGDRAGESIALNNLGALHNNRQEYPEAEYYYERSLAIAQEIGDRAGQGIALNNLGLVYQNLTNYDIAQEAYQESLGIFQKIGDKIGAINTLYNLGRLYDKKQNYNQASKYLFEAIQFIEELRPGLSDEQKISLFEKHVKTYEILQKVLVLKNRTDAALEVAERGRARAFVELLAQQVTNIEDRDLTVTPVDLIKIKEIAVEQNATIVQYSQIYDEFFVKNLNKWRESELYIWVIKPTGEIVFRRSNLKFLWQEENSFLAQLIAEGRCFNNYVCRRHIRVAQTGYGGTEVRSDGTIDFNQEATQQQRVTIAQPQQREWEQLHQLLIEPISDLLPTDPEERVIFVPQASLFLVPFPALQDANGTYLIEKHTVLTAPSIQVLDLTRQQKLAQRERKDNLLIVGNPTMPSVGQPPQPLSPLPGAEEEAQEIAQLLKVTPLIGSQATESVVVEQMLSSRIIHLATHGSFDPNRGIGSWIALTPTSSDDGFLKAEEIFELDLNAELVVLSACDTGRGKITGDGVVGLSRSLISAGVPSVLVSLWKVDDAATAYLMREFYKNWLDGSDKAQALRQAMLLTMQQYPNPQNWAAFTLIGEAQ</sequence>
<evidence type="ECO:0000256" key="2">
    <source>
        <dbReference type="SAM" id="MobiDB-lite"/>
    </source>
</evidence>
<evidence type="ECO:0000313" key="5">
    <source>
        <dbReference type="Proteomes" id="UP000500857"/>
    </source>
</evidence>
<dbReference type="SUPFAM" id="SSF48452">
    <property type="entry name" value="TPR-like"/>
    <property type="match status" value="1"/>
</dbReference>
<dbReference type="RefSeq" id="WP_168569564.1">
    <property type="nucleotide sequence ID" value="NZ_CP051167.1"/>
</dbReference>
<dbReference type="InterPro" id="IPR019734">
    <property type="entry name" value="TPR_rpt"/>
</dbReference>
<feature type="repeat" description="TPR" evidence="1">
    <location>
        <begin position="148"/>
        <end position="181"/>
    </location>
</feature>
<feature type="repeat" description="TPR" evidence="1">
    <location>
        <begin position="68"/>
        <end position="101"/>
    </location>
</feature>
<dbReference type="AlphaFoldDB" id="A0A6H1TXV2"/>